<reference evidence="3" key="2">
    <citation type="submission" date="2019-09" db="UniProtKB">
        <authorList>
            <consortium name="WormBaseParasite"/>
        </authorList>
    </citation>
    <scope>IDENTIFICATION</scope>
</reference>
<protein>
    <submittedName>
        <fullName evidence="3">Nup96 domain-containing protein</fullName>
    </submittedName>
</protein>
<name>A0A183GNL2_HELPZ</name>
<keyword evidence="2" id="KW-1185">Reference proteome</keyword>
<proteinExistence type="predicted"/>
<dbReference type="Proteomes" id="UP000050761">
    <property type="component" value="Unassembled WGS sequence"/>
</dbReference>
<reference evidence="1 2" key="1">
    <citation type="submission" date="2018-11" db="EMBL/GenBank/DDBJ databases">
        <authorList>
            <consortium name="Pathogen Informatics"/>
        </authorList>
    </citation>
    <scope>NUCLEOTIDE SEQUENCE [LARGE SCALE GENOMIC DNA]</scope>
</reference>
<evidence type="ECO:0000313" key="2">
    <source>
        <dbReference type="Proteomes" id="UP000050761"/>
    </source>
</evidence>
<accession>A0A3P8HKR7</accession>
<gene>
    <name evidence="1" type="ORF">HPBE_LOCUS24280</name>
</gene>
<dbReference type="EMBL" id="UZAH01036107">
    <property type="protein sequence ID" value="VDP44006.1"/>
    <property type="molecule type" value="Genomic_DNA"/>
</dbReference>
<evidence type="ECO:0000313" key="1">
    <source>
        <dbReference type="EMBL" id="VDP44006.1"/>
    </source>
</evidence>
<dbReference type="WBParaSite" id="HPBE_0002428201-mRNA-1">
    <property type="protein sequence ID" value="HPBE_0002428201-mRNA-1"/>
    <property type="gene ID" value="HPBE_0002428201"/>
</dbReference>
<dbReference type="OrthoDB" id="5818670at2759"/>
<evidence type="ECO:0000313" key="3">
    <source>
        <dbReference type="WBParaSite" id="HPBE_0002428201-mRNA-1"/>
    </source>
</evidence>
<sequence>VIGSDDEVVDAVSDVLARSTAARGDAVYDLVSILLAEFEFDEMMCFAGAMDKRRGIKEWKQVAIELAPPYECRLSSKCAIEHDLDLFGLSEPRCHSEDKVHSVPLVIIDELVEYVGHFIHDFWSTAEISDELRVSLWCSYLAFLSRLGAEHRREVTDTLDLMNGWMCRFVAYAKPEVLLLVQPADVSTDLIPPRLYHLLATRVGECPSIAALLVMQKKQIEISAAEIREVMRGIGIRLQAADSSELRCEAGSILERFTREVDTVPDLLLLFSECGHIIDAATREVLADRIT</sequence>
<accession>A0A183GNL2</accession>
<organism evidence="2 3">
    <name type="scientific">Heligmosomoides polygyrus</name>
    <name type="common">Parasitic roundworm</name>
    <dbReference type="NCBI Taxonomy" id="6339"/>
    <lineage>
        <taxon>Eukaryota</taxon>
        <taxon>Metazoa</taxon>
        <taxon>Ecdysozoa</taxon>
        <taxon>Nematoda</taxon>
        <taxon>Chromadorea</taxon>
        <taxon>Rhabditida</taxon>
        <taxon>Rhabditina</taxon>
        <taxon>Rhabditomorpha</taxon>
        <taxon>Strongyloidea</taxon>
        <taxon>Heligmosomidae</taxon>
        <taxon>Heligmosomoides</taxon>
    </lineage>
</organism>
<dbReference type="AlphaFoldDB" id="A0A183GNL2"/>